<evidence type="ECO:0000256" key="5">
    <source>
        <dbReference type="ARBA" id="ARBA00023125"/>
    </source>
</evidence>
<evidence type="ECO:0000256" key="3">
    <source>
        <dbReference type="ARBA" id="ARBA00022723"/>
    </source>
</evidence>
<keyword evidence="4" id="KW-0862">Zinc</keyword>
<dbReference type="GO" id="GO:0032196">
    <property type="term" value="P:transposition"/>
    <property type="evidence" value="ECO:0007669"/>
    <property type="project" value="UniProtKB-KW"/>
</dbReference>
<dbReference type="InterPro" id="IPR021027">
    <property type="entry name" value="Transposase_put_HTH"/>
</dbReference>
<sequence length="229" mass="26707">MLINKAYKFRIYPNQEQEQCFAHHFGCVRFVYNRMLALFKETRQFNKKGFVKYQVTAPRYFRKAEARISRLQQVLAAKQKGSNNWRKVKKKLAIAYERVAFKRADLAHKISYQLTQENQLVGLETLNIQGMLRNHCLAKSVSDAAIRVLHVYTTYKGKWYGAAVQFIERWFPSTKLCWDCGSLNDNLTLSDREWTCPSCGRQHVRDVTAAWNILQEAVRLLPGNPELSP</sequence>
<dbReference type="GO" id="GO:0046872">
    <property type="term" value="F:metal ion binding"/>
    <property type="evidence" value="ECO:0007669"/>
    <property type="project" value="UniProtKB-KW"/>
</dbReference>
<dbReference type="Proteomes" id="UP000231057">
    <property type="component" value="Chromosome"/>
</dbReference>
<keyword evidence="3" id="KW-0479">Metal-binding</keyword>
<dbReference type="GO" id="GO:0006310">
    <property type="term" value="P:DNA recombination"/>
    <property type="evidence" value="ECO:0007669"/>
    <property type="project" value="UniProtKB-KW"/>
</dbReference>
<keyword evidence="11" id="KW-1185">Reference proteome</keyword>
<dbReference type="RefSeq" id="WP_099798885.1">
    <property type="nucleotide sequence ID" value="NZ_CP018092.1"/>
</dbReference>
<dbReference type="AlphaFoldDB" id="A0A2D2Q219"/>
<proteinExistence type="inferred from homology"/>
<feature type="domain" description="Probable transposase IS891/IS1136/IS1341" evidence="7">
    <location>
        <begin position="54"/>
        <end position="134"/>
    </location>
</feature>
<feature type="domain" description="Transposase putative helix-turn-helix" evidence="9">
    <location>
        <begin position="1"/>
        <end position="48"/>
    </location>
</feature>
<comment type="similarity">
    <text evidence="1">In the C-terminal section; belongs to the transposase 35 family.</text>
</comment>
<dbReference type="Pfam" id="PF12323">
    <property type="entry name" value="HTH_OrfB_IS605"/>
    <property type="match status" value="1"/>
</dbReference>
<evidence type="ECO:0000259" key="7">
    <source>
        <dbReference type="Pfam" id="PF01385"/>
    </source>
</evidence>
<dbReference type="KEGG" id="slw:BRW62_06975"/>
<dbReference type="InterPro" id="IPR001959">
    <property type="entry name" value="Transposase"/>
</dbReference>
<evidence type="ECO:0000256" key="2">
    <source>
        <dbReference type="ARBA" id="ARBA00022578"/>
    </source>
</evidence>
<keyword evidence="5" id="KW-0238">DNA-binding</keyword>
<evidence type="ECO:0000256" key="4">
    <source>
        <dbReference type="ARBA" id="ARBA00022833"/>
    </source>
</evidence>
<dbReference type="GO" id="GO:0003677">
    <property type="term" value="F:DNA binding"/>
    <property type="evidence" value="ECO:0007669"/>
    <property type="project" value="UniProtKB-KW"/>
</dbReference>
<dbReference type="InterPro" id="IPR010095">
    <property type="entry name" value="Cas12f1-like_TNB"/>
</dbReference>
<protein>
    <recommendedName>
        <fullName evidence="12">Transposase</fullName>
    </recommendedName>
</protein>
<evidence type="ECO:0000259" key="9">
    <source>
        <dbReference type="Pfam" id="PF12323"/>
    </source>
</evidence>
<reference evidence="11" key="2">
    <citation type="journal article" date="2022" name="Front. Microbiol.">
        <title>Comparative Genomic Analysis Revealed Distinct Molecular Components and Organization of CO2-Concentrating Mechanism in Thermophilic Cyanobacteria.</title>
        <authorList>
            <person name="Tang J."/>
            <person name="Zhou H."/>
            <person name="Yao D."/>
            <person name="Riaz S."/>
            <person name="You D."/>
            <person name="Klepacz-Smolka A."/>
            <person name="Daroch M."/>
        </authorList>
    </citation>
    <scope>NUCLEOTIDE SEQUENCE [LARGE SCALE GENOMIC DNA]</scope>
    <source>
        <strain evidence="11">PCC 6715</strain>
    </source>
</reference>
<evidence type="ECO:0000259" key="8">
    <source>
        <dbReference type="Pfam" id="PF07282"/>
    </source>
</evidence>
<keyword evidence="2" id="KW-0815">Transposition</keyword>
<reference evidence="10 11" key="1">
    <citation type="submission" date="2016-11" db="EMBL/GenBank/DDBJ databases">
        <title>Complete genome sequence of thermophilic cyanobacteria strain Synechococcus sp. PCC6715.</title>
        <authorList>
            <person name="Tang J."/>
            <person name="Daroch M."/>
            <person name="Liang Y."/>
            <person name="Jiang D."/>
            <person name="Shah M."/>
        </authorList>
    </citation>
    <scope>NUCLEOTIDE SEQUENCE [LARGE SCALE GENOMIC DNA]</scope>
    <source>
        <strain evidence="10 11">PCC 6715</strain>
    </source>
</reference>
<dbReference type="EMBL" id="CP018092">
    <property type="protein sequence ID" value="ATS18538.1"/>
    <property type="molecule type" value="Genomic_DNA"/>
</dbReference>
<accession>A0A2D2Q219</accession>
<evidence type="ECO:0008006" key="12">
    <source>
        <dbReference type="Google" id="ProtNLM"/>
    </source>
</evidence>
<evidence type="ECO:0000256" key="1">
    <source>
        <dbReference type="ARBA" id="ARBA00008761"/>
    </source>
</evidence>
<dbReference type="Pfam" id="PF07282">
    <property type="entry name" value="Cas12f1-like_TNB"/>
    <property type="match status" value="1"/>
</dbReference>
<evidence type="ECO:0000256" key="6">
    <source>
        <dbReference type="ARBA" id="ARBA00023172"/>
    </source>
</evidence>
<gene>
    <name evidence="10" type="ORF">BRW62_06975</name>
</gene>
<feature type="domain" description="Cas12f1-like TNB" evidence="8">
    <location>
        <begin position="152"/>
        <end position="213"/>
    </location>
</feature>
<evidence type="ECO:0000313" key="11">
    <source>
        <dbReference type="Proteomes" id="UP000231057"/>
    </source>
</evidence>
<organism evidence="10 11">
    <name type="scientific">Parathermosynechococcus lividus PCC 6715</name>
    <dbReference type="NCBI Taxonomy" id="1917166"/>
    <lineage>
        <taxon>Bacteria</taxon>
        <taxon>Bacillati</taxon>
        <taxon>Cyanobacteriota</taxon>
        <taxon>Cyanophyceae</taxon>
        <taxon>Acaryochloridales</taxon>
        <taxon>Thermosynechococcaceae</taxon>
        <taxon>Parathermosynechococcus</taxon>
    </lineage>
</organism>
<keyword evidence="6" id="KW-0233">DNA recombination</keyword>
<dbReference type="NCBIfam" id="NF040570">
    <property type="entry name" value="guided_TnpB"/>
    <property type="match status" value="1"/>
</dbReference>
<dbReference type="OrthoDB" id="443538at2"/>
<evidence type="ECO:0000313" key="10">
    <source>
        <dbReference type="EMBL" id="ATS18538.1"/>
    </source>
</evidence>
<dbReference type="Pfam" id="PF01385">
    <property type="entry name" value="OrfB_IS605"/>
    <property type="match status" value="1"/>
</dbReference>
<name>A0A2D2Q219_PARLV</name>